<dbReference type="EnsemblPlants" id="AUR62042173-RA">
    <property type="protein sequence ID" value="AUR62042173-RA:cds"/>
    <property type="gene ID" value="AUR62042173"/>
</dbReference>
<name>A0A803N8J0_CHEQI</name>
<feature type="compositionally biased region" description="Low complexity" evidence="1">
    <location>
        <begin position="36"/>
        <end position="51"/>
    </location>
</feature>
<evidence type="ECO:0000313" key="2">
    <source>
        <dbReference type="EnsemblPlants" id="AUR62042173-RA:cds"/>
    </source>
</evidence>
<dbReference type="Gramene" id="AUR62042173-RA">
    <property type="protein sequence ID" value="AUR62042173-RA:cds"/>
    <property type="gene ID" value="AUR62042173"/>
</dbReference>
<feature type="region of interest" description="Disordered" evidence="1">
    <location>
        <begin position="290"/>
        <end position="314"/>
    </location>
</feature>
<evidence type="ECO:0000256" key="1">
    <source>
        <dbReference type="SAM" id="MobiDB-lite"/>
    </source>
</evidence>
<feature type="compositionally biased region" description="Basic and acidic residues" evidence="1">
    <location>
        <begin position="9"/>
        <end position="27"/>
    </location>
</feature>
<evidence type="ECO:0000313" key="3">
    <source>
        <dbReference type="Proteomes" id="UP000596660"/>
    </source>
</evidence>
<keyword evidence="3" id="KW-1185">Reference proteome</keyword>
<accession>A0A803N8J0</accession>
<dbReference type="PANTHER" id="PTHR33312:SF19">
    <property type="entry name" value="BRI1 KINASE INHIBITOR 1"/>
    <property type="match status" value="1"/>
</dbReference>
<dbReference type="OMA" id="GEDKLQC"/>
<reference evidence="2" key="1">
    <citation type="journal article" date="2017" name="Nature">
        <title>The genome of Chenopodium quinoa.</title>
        <authorList>
            <person name="Jarvis D.E."/>
            <person name="Ho Y.S."/>
            <person name="Lightfoot D.J."/>
            <person name="Schmoeckel S.M."/>
            <person name="Li B."/>
            <person name="Borm T.J.A."/>
            <person name="Ohyanagi H."/>
            <person name="Mineta K."/>
            <person name="Michell C.T."/>
            <person name="Saber N."/>
            <person name="Kharbatia N.M."/>
            <person name="Rupper R.R."/>
            <person name="Sharp A.R."/>
            <person name="Dally N."/>
            <person name="Boughton B.A."/>
            <person name="Woo Y.H."/>
            <person name="Gao G."/>
            <person name="Schijlen E.G.W.M."/>
            <person name="Guo X."/>
            <person name="Momin A.A."/>
            <person name="Negrao S."/>
            <person name="Al-Babili S."/>
            <person name="Gehring C."/>
            <person name="Roessner U."/>
            <person name="Jung C."/>
            <person name="Murphy K."/>
            <person name="Arold S.T."/>
            <person name="Gojobori T."/>
            <person name="van der Linden C.G."/>
            <person name="van Loo E.N."/>
            <person name="Jellen E.N."/>
            <person name="Maughan P.J."/>
            <person name="Tester M."/>
        </authorList>
    </citation>
    <scope>NUCLEOTIDE SEQUENCE [LARGE SCALE GENOMIC DNA]</scope>
    <source>
        <strain evidence="2">cv. PI 614886</strain>
    </source>
</reference>
<dbReference type="GO" id="GO:0019210">
    <property type="term" value="F:kinase inhibitor activity"/>
    <property type="evidence" value="ECO:0007669"/>
    <property type="project" value="InterPro"/>
</dbReference>
<dbReference type="InterPro" id="IPR039620">
    <property type="entry name" value="BKI1/MAKR1/3/4"/>
</dbReference>
<dbReference type="PANTHER" id="PTHR33312">
    <property type="entry name" value="MEMBRANE-ASSOCIATED KINASE REGULATOR 4-RELATED"/>
    <property type="match status" value="1"/>
</dbReference>
<sequence>MSMETQQQVRHENRNIRDSETEGKELAEQVVQQQRATPGASATNSPASSPSHEFSFTISLHTSAATTPKASSSPSLATKSKNQQQAPLAIDLSPADEIFFHGHLLPLHFLSHLHASSARPSTHSLDGFSGPIRDAFHEEKPLTSSTTDNSSTTCSCTEDDDQYISFDKDYSEIEINNNIIGNDFRSKERSRSNNNNKFKSFSLFGLSKWKKLSDSKEKTEHPENCSRRNKLKSDVTQFLKRYINMVKPLLSPRGGRRDSVRVRRQSYSFSGTVSPRDNRELMRGRRGEFSAPASMRTSPTNSGLLLATAGGIDR</sequence>
<dbReference type="Proteomes" id="UP000596660">
    <property type="component" value="Unplaced"/>
</dbReference>
<dbReference type="AlphaFoldDB" id="A0A803N8J0"/>
<dbReference type="GO" id="GO:0005886">
    <property type="term" value="C:plasma membrane"/>
    <property type="evidence" value="ECO:0007669"/>
    <property type="project" value="InterPro"/>
</dbReference>
<feature type="region of interest" description="Disordered" evidence="1">
    <location>
        <begin position="1"/>
        <end position="60"/>
    </location>
</feature>
<reference evidence="2" key="2">
    <citation type="submission" date="2021-03" db="UniProtKB">
        <authorList>
            <consortium name="EnsemblPlants"/>
        </authorList>
    </citation>
    <scope>IDENTIFICATION</scope>
</reference>
<protein>
    <submittedName>
        <fullName evidence="2">Uncharacterized protein</fullName>
    </submittedName>
</protein>
<organism evidence="2 3">
    <name type="scientific">Chenopodium quinoa</name>
    <name type="common">Quinoa</name>
    <dbReference type="NCBI Taxonomy" id="63459"/>
    <lineage>
        <taxon>Eukaryota</taxon>
        <taxon>Viridiplantae</taxon>
        <taxon>Streptophyta</taxon>
        <taxon>Embryophyta</taxon>
        <taxon>Tracheophyta</taxon>
        <taxon>Spermatophyta</taxon>
        <taxon>Magnoliopsida</taxon>
        <taxon>eudicotyledons</taxon>
        <taxon>Gunneridae</taxon>
        <taxon>Pentapetalae</taxon>
        <taxon>Caryophyllales</taxon>
        <taxon>Chenopodiaceae</taxon>
        <taxon>Chenopodioideae</taxon>
        <taxon>Atripliceae</taxon>
        <taxon>Chenopodium</taxon>
    </lineage>
</organism>
<proteinExistence type="predicted"/>